<evidence type="ECO:0008006" key="4">
    <source>
        <dbReference type="Google" id="ProtNLM"/>
    </source>
</evidence>
<reference evidence="2 3" key="1">
    <citation type="submission" date="2020-08" db="EMBL/GenBank/DDBJ databases">
        <title>Genomic Encyclopedia of Type Strains, Phase III (KMG-III): the genomes of soil and plant-associated and newly described type strains.</title>
        <authorList>
            <person name="Whitman W."/>
        </authorList>
    </citation>
    <scope>NUCLEOTIDE SEQUENCE [LARGE SCALE GENOMIC DNA]</scope>
    <source>
        <strain evidence="2 3">CECT 8280</strain>
    </source>
</reference>
<feature type="transmembrane region" description="Helical" evidence="1">
    <location>
        <begin position="187"/>
        <end position="205"/>
    </location>
</feature>
<keyword evidence="3" id="KW-1185">Reference proteome</keyword>
<comment type="caution">
    <text evidence="2">The sequence shown here is derived from an EMBL/GenBank/DDBJ whole genome shotgun (WGS) entry which is preliminary data.</text>
</comment>
<feature type="transmembrane region" description="Helical" evidence="1">
    <location>
        <begin position="121"/>
        <end position="144"/>
    </location>
</feature>
<feature type="transmembrane region" description="Helical" evidence="1">
    <location>
        <begin position="89"/>
        <end position="109"/>
    </location>
</feature>
<name>A0ABR6GJC7_9HYPH</name>
<keyword evidence="1" id="KW-0812">Transmembrane</keyword>
<dbReference type="RefSeq" id="WP_077980325.1">
    <property type="nucleotide sequence ID" value="NZ_JABEQX010000016.1"/>
</dbReference>
<keyword evidence="1" id="KW-1133">Transmembrane helix</keyword>
<dbReference type="EMBL" id="JACHXX010000016">
    <property type="protein sequence ID" value="MBB3166331.1"/>
    <property type="molecule type" value="Genomic_DNA"/>
</dbReference>
<dbReference type="InterPro" id="IPR009495">
    <property type="entry name" value="NrsF"/>
</dbReference>
<evidence type="ECO:0000313" key="2">
    <source>
        <dbReference type="EMBL" id="MBB3166331.1"/>
    </source>
</evidence>
<gene>
    <name evidence="2" type="ORF">FHS25_006848</name>
</gene>
<feature type="transmembrane region" description="Helical" evidence="1">
    <location>
        <begin position="156"/>
        <end position="175"/>
    </location>
</feature>
<feature type="transmembrane region" description="Helical" evidence="1">
    <location>
        <begin position="23"/>
        <end position="46"/>
    </location>
</feature>
<dbReference type="Proteomes" id="UP000542811">
    <property type="component" value="Unassembled WGS sequence"/>
</dbReference>
<evidence type="ECO:0000256" key="1">
    <source>
        <dbReference type="SAM" id="Phobius"/>
    </source>
</evidence>
<evidence type="ECO:0000313" key="3">
    <source>
        <dbReference type="Proteomes" id="UP000542811"/>
    </source>
</evidence>
<protein>
    <recommendedName>
        <fullName evidence="4">DUF1109 family protein</fullName>
    </recommendedName>
</protein>
<accession>A0ABR6GJC7</accession>
<feature type="transmembrane region" description="Helical" evidence="1">
    <location>
        <begin position="58"/>
        <end position="77"/>
    </location>
</feature>
<sequence>MKTKDLIKLLSQDAPVRISLNQALAHSAIAATIMAGTVFFGFIGFRADIDTAVESVRFLFKFVITIALAITAGMVLFRIGRPGASLRLCARALCLPVILIAGAVSLELLVMPSATWGARMIGHNATLCLTIIPSLSAFPLACFLHAMRHGAPERPGLAGAVAGLVSSGLAATFYAANCNDDSPLFVILWYPLAIAPVCAVGALLGRKMLKW</sequence>
<dbReference type="Pfam" id="PF06532">
    <property type="entry name" value="NrsF"/>
    <property type="match status" value="1"/>
</dbReference>
<organism evidence="2 3">
    <name type="scientific">Rhizobium laguerreae</name>
    <dbReference type="NCBI Taxonomy" id="1076926"/>
    <lineage>
        <taxon>Bacteria</taxon>
        <taxon>Pseudomonadati</taxon>
        <taxon>Pseudomonadota</taxon>
        <taxon>Alphaproteobacteria</taxon>
        <taxon>Hyphomicrobiales</taxon>
        <taxon>Rhizobiaceae</taxon>
        <taxon>Rhizobium/Agrobacterium group</taxon>
        <taxon>Rhizobium</taxon>
    </lineage>
</organism>
<keyword evidence="1" id="KW-0472">Membrane</keyword>
<proteinExistence type="predicted"/>